<evidence type="ECO:0000256" key="2">
    <source>
        <dbReference type="ARBA" id="ARBA00022857"/>
    </source>
</evidence>
<protein>
    <recommendedName>
        <fullName evidence="4 5">Pyrroline-5-carboxylate reductase</fullName>
        <shortName evidence="4">P5C reductase</shortName>
        <shortName evidence="4">P5CR</shortName>
        <ecNumber evidence="4 5">1.5.1.2</ecNumber>
    </recommendedName>
    <alternativeName>
        <fullName evidence="4">PCA reductase</fullName>
    </alternativeName>
</protein>
<organism evidence="9 10">
    <name type="scientific">Demequina muriae</name>
    <dbReference type="NCBI Taxonomy" id="3051664"/>
    <lineage>
        <taxon>Bacteria</taxon>
        <taxon>Bacillati</taxon>
        <taxon>Actinomycetota</taxon>
        <taxon>Actinomycetes</taxon>
        <taxon>Micrococcales</taxon>
        <taxon>Demequinaceae</taxon>
        <taxon>Demequina</taxon>
    </lineage>
</organism>
<dbReference type="GO" id="GO:0004735">
    <property type="term" value="F:pyrroline-5-carboxylate reductase activity"/>
    <property type="evidence" value="ECO:0007669"/>
    <property type="project" value="UniProtKB-EC"/>
</dbReference>
<dbReference type="Pfam" id="PF14748">
    <property type="entry name" value="P5CR_dimer"/>
    <property type="match status" value="1"/>
</dbReference>
<evidence type="ECO:0000256" key="6">
    <source>
        <dbReference type="RuleBase" id="RU003903"/>
    </source>
</evidence>
<dbReference type="Gene3D" id="3.40.50.720">
    <property type="entry name" value="NAD(P)-binding Rossmann-like Domain"/>
    <property type="match status" value="1"/>
</dbReference>
<dbReference type="SUPFAM" id="SSF48179">
    <property type="entry name" value="6-phosphogluconate dehydrogenase C-terminal domain-like"/>
    <property type="match status" value="1"/>
</dbReference>
<dbReference type="Proteomes" id="UP001172708">
    <property type="component" value="Unassembled WGS sequence"/>
</dbReference>
<dbReference type="InterPro" id="IPR029036">
    <property type="entry name" value="P5CR_dimer"/>
</dbReference>
<comment type="catalytic activity">
    <reaction evidence="4 6">
        <text>L-proline + NADP(+) = (S)-1-pyrroline-5-carboxylate + NADPH + 2 H(+)</text>
        <dbReference type="Rhea" id="RHEA:14109"/>
        <dbReference type="ChEBI" id="CHEBI:15378"/>
        <dbReference type="ChEBI" id="CHEBI:17388"/>
        <dbReference type="ChEBI" id="CHEBI:57783"/>
        <dbReference type="ChEBI" id="CHEBI:58349"/>
        <dbReference type="ChEBI" id="CHEBI:60039"/>
        <dbReference type="EC" id="1.5.1.2"/>
    </reaction>
</comment>
<evidence type="ECO:0000256" key="4">
    <source>
        <dbReference type="HAMAP-Rule" id="MF_01925"/>
    </source>
</evidence>
<gene>
    <name evidence="4 9" type="primary">proC</name>
    <name evidence="9" type="ORF">QQX02_06985</name>
</gene>
<name>A0ABT8GGW3_9MICO</name>
<sequence length="281" mass="28254">MSEETMTSPSESPRVAVIGGGVMGGTIITAIRVAGWPVEGIAVAEKDRDRAGALEEAHGIHASESIGEAVDGAEVIVIAVKPQDADSALAQIAPAYKPGALVITVAAGLPTSFYESRLPEGAPVVRCMPNTPAIVARGATAIAAGSHASSQHLGIAESMLRATGLVVTVAEEDLDAVTAVSGSGPAYFYAVVEALTEAGVAHGLDRTLATQLAAQTFVGAAQLLMESGDTPQTLRRRVSSPGGTTIAALDAMEHAGLQGVVSAGANAAAARSKELAQELGD</sequence>
<dbReference type="InterPro" id="IPR036291">
    <property type="entry name" value="NAD(P)-bd_dom_sf"/>
</dbReference>
<dbReference type="RefSeq" id="WP_301142115.1">
    <property type="nucleotide sequence ID" value="NZ_JAUHQA010000001.1"/>
</dbReference>
<dbReference type="PROSITE" id="PS00521">
    <property type="entry name" value="P5CR"/>
    <property type="match status" value="1"/>
</dbReference>
<dbReference type="SUPFAM" id="SSF51735">
    <property type="entry name" value="NAD(P)-binding Rossmann-fold domains"/>
    <property type="match status" value="1"/>
</dbReference>
<dbReference type="InterPro" id="IPR028939">
    <property type="entry name" value="P5C_Rdtase_cat_N"/>
</dbReference>
<dbReference type="InterPro" id="IPR008927">
    <property type="entry name" value="6-PGluconate_DH-like_C_sf"/>
</dbReference>
<keyword evidence="4 6" id="KW-0641">Proline biosynthesis</keyword>
<comment type="caution">
    <text evidence="9">The sequence shown here is derived from an EMBL/GenBank/DDBJ whole genome shotgun (WGS) entry which is preliminary data.</text>
</comment>
<evidence type="ECO:0000256" key="5">
    <source>
        <dbReference type="NCBIfam" id="TIGR00112"/>
    </source>
</evidence>
<dbReference type="PIRSF" id="PIRSF000193">
    <property type="entry name" value="Pyrrol-5-carb_rd"/>
    <property type="match status" value="1"/>
</dbReference>
<dbReference type="HAMAP" id="MF_01925">
    <property type="entry name" value="P5C_reductase"/>
    <property type="match status" value="1"/>
</dbReference>
<accession>A0ABT8GGW3</accession>
<keyword evidence="4" id="KW-0963">Cytoplasm</keyword>
<keyword evidence="2 4" id="KW-0521">NADP</keyword>
<dbReference type="EC" id="1.5.1.2" evidence="4 5"/>
<evidence type="ECO:0000313" key="9">
    <source>
        <dbReference type="EMBL" id="MDN4480665.1"/>
    </source>
</evidence>
<dbReference type="Gene3D" id="1.10.3730.10">
    <property type="entry name" value="ProC C-terminal domain-like"/>
    <property type="match status" value="1"/>
</dbReference>
<comment type="pathway">
    <text evidence="4 6">Amino-acid biosynthesis; L-proline biosynthesis; L-proline from L-glutamate 5-semialdehyde: step 1/1.</text>
</comment>
<feature type="domain" description="Pyrroline-5-carboxylate reductase dimerisation" evidence="8">
    <location>
        <begin position="171"/>
        <end position="275"/>
    </location>
</feature>
<evidence type="ECO:0000259" key="8">
    <source>
        <dbReference type="Pfam" id="PF14748"/>
    </source>
</evidence>
<dbReference type="Pfam" id="PF03807">
    <property type="entry name" value="F420_oxidored"/>
    <property type="match status" value="1"/>
</dbReference>
<dbReference type="NCBIfam" id="TIGR00112">
    <property type="entry name" value="proC"/>
    <property type="match status" value="1"/>
</dbReference>
<keyword evidence="10" id="KW-1185">Reference proteome</keyword>
<dbReference type="InterPro" id="IPR000304">
    <property type="entry name" value="Pyrroline-COOH_reductase"/>
</dbReference>
<dbReference type="InterPro" id="IPR053790">
    <property type="entry name" value="P5CR-like_CS"/>
</dbReference>
<evidence type="ECO:0000313" key="10">
    <source>
        <dbReference type="Proteomes" id="UP001172708"/>
    </source>
</evidence>
<evidence type="ECO:0000256" key="3">
    <source>
        <dbReference type="ARBA" id="ARBA00023002"/>
    </source>
</evidence>
<feature type="domain" description="Pyrroline-5-carboxylate reductase catalytic N-terminal" evidence="7">
    <location>
        <begin position="14"/>
        <end position="108"/>
    </location>
</feature>
<proteinExistence type="inferred from homology"/>
<keyword evidence="3 4" id="KW-0560">Oxidoreductase</keyword>
<dbReference type="EMBL" id="JAUHQA010000001">
    <property type="protein sequence ID" value="MDN4480665.1"/>
    <property type="molecule type" value="Genomic_DNA"/>
</dbReference>
<evidence type="ECO:0000259" key="7">
    <source>
        <dbReference type="Pfam" id="PF03807"/>
    </source>
</evidence>
<comment type="function">
    <text evidence="4">Catalyzes the reduction of 1-pyrroline-5-carboxylate (PCA) to L-proline.</text>
</comment>
<reference evidence="9" key="1">
    <citation type="submission" date="2023-06" db="EMBL/GenBank/DDBJ databases">
        <title>Egi l300058.</title>
        <authorList>
            <person name="Gao L."/>
            <person name="Fang B.-Z."/>
            <person name="Li W.-J."/>
        </authorList>
    </citation>
    <scope>NUCLEOTIDE SEQUENCE</scope>
    <source>
        <strain evidence="9">EGI L300058</strain>
    </source>
</reference>
<keyword evidence="4 6" id="KW-0028">Amino-acid biosynthesis</keyword>
<dbReference type="PANTHER" id="PTHR11645:SF0">
    <property type="entry name" value="PYRROLINE-5-CARBOXYLATE REDUCTASE 3"/>
    <property type="match status" value="1"/>
</dbReference>
<comment type="similarity">
    <text evidence="1 4 6">Belongs to the pyrroline-5-carboxylate reductase family.</text>
</comment>
<dbReference type="PANTHER" id="PTHR11645">
    <property type="entry name" value="PYRROLINE-5-CARBOXYLATE REDUCTASE"/>
    <property type="match status" value="1"/>
</dbReference>
<evidence type="ECO:0000256" key="1">
    <source>
        <dbReference type="ARBA" id="ARBA00005525"/>
    </source>
</evidence>
<comment type="subcellular location">
    <subcellularLocation>
        <location evidence="4">Cytoplasm</location>
    </subcellularLocation>
</comment>
<comment type="catalytic activity">
    <reaction evidence="4">
        <text>L-proline + NAD(+) = (S)-1-pyrroline-5-carboxylate + NADH + 2 H(+)</text>
        <dbReference type="Rhea" id="RHEA:14105"/>
        <dbReference type="ChEBI" id="CHEBI:15378"/>
        <dbReference type="ChEBI" id="CHEBI:17388"/>
        <dbReference type="ChEBI" id="CHEBI:57540"/>
        <dbReference type="ChEBI" id="CHEBI:57945"/>
        <dbReference type="ChEBI" id="CHEBI:60039"/>
        <dbReference type="EC" id="1.5.1.2"/>
    </reaction>
</comment>